<dbReference type="InterPro" id="IPR057708">
    <property type="entry name" value="DUF7948"/>
</dbReference>
<dbReference type="EMBL" id="CP113524">
    <property type="protein sequence ID" value="WAJ23702.1"/>
    <property type="molecule type" value="Genomic_DNA"/>
</dbReference>
<name>A0ABY7AB29_9FIRM</name>
<evidence type="ECO:0000313" key="2">
    <source>
        <dbReference type="EMBL" id="WAJ23702.1"/>
    </source>
</evidence>
<dbReference type="Pfam" id="PF06739">
    <property type="entry name" value="SBBP"/>
    <property type="match status" value="3"/>
</dbReference>
<gene>
    <name evidence="2" type="ORF">OW255_19440</name>
</gene>
<organism evidence="2 3">
    <name type="scientific">Lacrimispora xylanolytica</name>
    <dbReference type="NCBI Taxonomy" id="29375"/>
    <lineage>
        <taxon>Bacteria</taxon>
        <taxon>Bacillati</taxon>
        <taxon>Bacillota</taxon>
        <taxon>Clostridia</taxon>
        <taxon>Lachnospirales</taxon>
        <taxon>Lachnospiraceae</taxon>
        <taxon>Lacrimispora</taxon>
    </lineage>
</organism>
<dbReference type="InterPro" id="IPR010620">
    <property type="entry name" value="SBBP_repeat"/>
</dbReference>
<feature type="domain" description="DUF7948" evidence="1">
    <location>
        <begin position="20"/>
        <end position="238"/>
    </location>
</feature>
<dbReference type="PANTHER" id="PTHR35580:SF1">
    <property type="entry name" value="PHYTASE-LIKE DOMAIN-CONTAINING PROTEIN"/>
    <property type="match status" value="1"/>
</dbReference>
<dbReference type="Proteomes" id="UP001163115">
    <property type="component" value="Chromosome"/>
</dbReference>
<evidence type="ECO:0000313" key="3">
    <source>
        <dbReference type="Proteomes" id="UP001163115"/>
    </source>
</evidence>
<keyword evidence="3" id="KW-1185">Reference proteome</keyword>
<sequence>MQNIMADPLPSNKNKLPLSFVANNGQEDSRAHFTSSLKNQRIFFSSDRITLVELEPIEESIPEPDDFPSPITEPDEPRNGVALELSFTNANTSLAPQGISQLPGHHHFYRGNDSTKWNNGVPHFKELRYPGIWDGVDLEISGSKDGMKMNWVLDKPDQVSSIRLHWSGADSLEIDSTGNLLVHHALGTLTDLAPIAYQEIEGERKPVDCVYRLYGSFDLGFELIGKYLENLPLIIDPILAYATYLGGSLTDQCRGIAVDPQGCAHVVGDTTSINFPVTPGAFQTTNAGGSDVFVTKFSSDGSSLIYSTYLGGSGSEIGYAIALDTQGCSYVTGQTNSANFPITPGAFQTTAGGIFVTKLAADGESLIYSTFLGTSGTGFGIAVDSEGCSYVTGQGGTIPTTPGAFQTTLTAPVGAVGFITKFSNDGSDLIYSTYLYGNGNGYCTGIALDAYDYAYVTGITNATNFPVTPGAFQTTLTSNAVTVTKLAIDGSSLAYSTFLSGNASDVARSIAVDSQGCAYVTGRTASADFPVTPNGFQTTYGGGSDDVFLTKLSPGGNSLIGSTFLGGDLHDDGFGVALDEYGHAYVTGHTFSPNFPTTPNVISSALEGTSDAIICILSSDLTNLIVSYYLGGGGGDTGQGISLGSDGAVYTAGSTSSADFPVTSGAYQATLNGTSDAYVTRTAFAFYRQASVDVTGYL</sequence>
<dbReference type="PANTHER" id="PTHR35580">
    <property type="entry name" value="CELL SURFACE GLYCOPROTEIN (S-LAYER PROTEIN)-LIKE PROTEIN"/>
    <property type="match status" value="1"/>
</dbReference>
<dbReference type="RefSeq" id="WP_268115059.1">
    <property type="nucleotide sequence ID" value="NZ_CP113524.1"/>
</dbReference>
<accession>A0ABY7AB29</accession>
<evidence type="ECO:0000259" key="1">
    <source>
        <dbReference type="Pfam" id="PF25778"/>
    </source>
</evidence>
<protein>
    <submittedName>
        <fullName evidence="2">SBBP repeat-containing protein</fullName>
    </submittedName>
</protein>
<proteinExistence type="predicted"/>
<dbReference type="InterPro" id="IPR052918">
    <property type="entry name" value="Motility_Chemotaxis_Reg"/>
</dbReference>
<dbReference type="Pfam" id="PF25778">
    <property type="entry name" value="DUF7948"/>
    <property type="match status" value="1"/>
</dbReference>
<reference evidence="2" key="1">
    <citation type="submission" date="2022-11" db="EMBL/GenBank/DDBJ databases">
        <title>Lacrimispora xylanolytica sy1, complete genome.</title>
        <authorList>
            <person name="Choi S."/>
        </authorList>
    </citation>
    <scope>NUCLEOTIDE SEQUENCE</scope>
    <source>
        <strain evidence="2">Sy1</strain>
    </source>
</reference>